<evidence type="ECO:0000256" key="5">
    <source>
        <dbReference type="SAM" id="MobiDB-lite"/>
    </source>
</evidence>
<evidence type="ECO:0000256" key="3">
    <source>
        <dbReference type="ARBA" id="ARBA00022833"/>
    </source>
</evidence>
<keyword evidence="1" id="KW-0479">Metal-binding</keyword>
<evidence type="ECO:0000256" key="4">
    <source>
        <dbReference type="PROSITE-ProRule" id="PRU00508"/>
    </source>
</evidence>
<feature type="domain" description="UBR-type" evidence="6">
    <location>
        <begin position="52"/>
        <end position="133"/>
    </location>
</feature>
<dbReference type="SMART" id="SM00249">
    <property type="entry name" value="PHD"/>
    <property type="match status" value="1"/>
</dbReference>
<feature type="region of interest" description="Disordered" evidence="5">
    <location>
        <begin position="283"/>
        <end position="316"/>
    </location>
</feature>
<organism evidence="7 8">
    <name type="scientific">Cronartium quercuum f. sp. fusiforme G11</name>
    <dbReference type="NCBI Taxonomy" id="708437"/>
    <lineage>
        <taxon>Eukaryota</taxon>
        <taxon>Fungi</taxon>
        <taxon>Dikarya</taxon>
        <taxon>Basidiomycota</taxon>
        <taxon>Pucciniomycotina</taxon>
        <taxon>Pucciniomycetes</taxon>
        <taxon>Pucciniales</taxon>
        <taxon>Coleosporiaceae</taxon>
        <taxon>Cronartium</taxon>
    </lineage>
</organism>
<feature type="zinc finger region" description="UBR-type" evidence="4">
    <location>
        <begin position="52"/>
        <end position="133"/>
    </location>
</feature>
<reference evidence="7" key="1">
    <citation type="submission" date="2013-11" db="EMBL/GenBank/DDBJ databases">
        <title>Genome sequence of the fusiform rust pathogen reveals effectors for host alternation and coevolution with pine.</title>
        <authorList>
            <consortium name="DOE Joint Genome Institute"/>
            <person name="Smith K."/>
            <person name="Pendleton A."/>
            <person name="Kubisiak T."/>
            <person name="Anderson C."/>
            <person name="Salamov A."/>
            <person name="Aerts A."/>
            <person name="Riley R."/>
            <person name="Clum A."/>
            <person name="Lindquist E."/>
            <person name="Ence D."/>
            <person name="Campbell M."/>
            <person name="Kronenberg Z."/>
            <person name="Feau N."/>
            <person name="Dhillon B."/>
            <person name="Hamelin R."/>
            <person name="Burleigh J."/>
            <person name="Smith J."/>
            <person name="Yandell M."/>
            <person name="Nelson C."/>
            <person name="Grigoriev I."/>
            <person name="Davis J."/>
        </authorList>
    </citation>
    <scope>NUCLEOTIDE SEQUENCE</scope>
    <source>
        <strain evidence="7">G11</strain>
    </source>
</reference>
<dbReference type="InterPro" id="IPR011011">
    <property type="entry name" value="Znf_FYVE_PHD"/>
</dbReference>
<keyword evidence="3" id="KW-0862">Zinc</keyword>
<dbReference type="Pfam" id="PF02207">
    <property type="entry name" value="zf-UBR"/>
    <property type="match status" value="1"/>
</dbReference>
<evidence type="ECO:0000313" key="7">
    <source>
        <dbReference type="EMBL" id="KAG0140652.1"/>
    </source>
</evidence>
<protein>
    <recommendedName>
        <fullName evidence="6">UBR-type domain-containing protein</fullName>
    </recommendedName>
</protein>
<proteinExistence type="predicted"/>
<dbReference type="GO" id="GO:0008270">
    <property type="term" value="F:zinc ion binding"/>
    <property type="evidence" value="ECO:0007669"/>
    <property type="project" value="UniProtKB-KW"/>
</dbReference>
<comment type="caution">
    <text evidence="7">The sequence shown here is derived from an EMBL/GenBank/DDBJ whole genome shotgun (WGS) entry which is preliminary data.</text>
</comment>
<dbReference type="Proteomes" id="UP000886653">
    <property type="component" value="Unassembled WGS sequence"/>
</dbReference>
<dbReference type="InterPro" id="IPR003126">
    <property type="entry name" value="Znf_UBR"/>
</dbReference>
<dbReference type="GO" id="GO:0005737">
    <property type="term" value="C:cytoplasm"/>
    <property type="evidence" value="ECO:0007669"/>
    <property type="project" value="TreeGrafter"/>
</dbReference>
<keyword evidence="8" id="KW-1185">Reference proteome</keyword>
<accession>A0A9P6N7X1</accession>
<dbReference type="OrthoDB" id="5795902at2759"/>
<dbReference type="SMART" id="SM00396">
    <property type="entry name" value="ZnF_UBR1"/>
    <property type="match status" value="1"/>
</dbReference>
<keyword evidence="2" id="KW-0863">Zinc-finger</keyword>
<dbReference type="EMBL" id="MU167429">
    <property type="protein sequence ID" value="KAG0140652.1"/>
    <property type="molecule type" value="Genomic_DNA"/>
</dbReference>
<dbReference type="InterPro" id="IPR013083">
    <property type="entry name" value="Znf_RING/FYVE/PHD"/>
</dbReference>
<evidence type="ECO:0000313" key="8">
    <source>
        <dbReference type="Proteomes" id="UP000886653"/>
    </source>
</evidence>
<feature type="region of interest" description="Disordered" evidence="5">
    <location>
        <begin position="1"/>
        <end position="21"/>
    </location>
</feature>
<name>A0A9P6N7X1_9BASI</name>
<evidence type="ECO:0000256" key="2">
    <source>
        <dbReference type="ARBA" id="ARBA00022771"/>
    </source>
</evidence>
<dbReference type="InterPro" id="IPR047506">
    <property type="entry name" value="UBR7-like_UBR-box"/>
</dbReference>
<dbReference type="InterPro" id="IPR040204">
    <property type="entry name" value="UBR7"/>
</dbReference>
<dbReference type="PANTHER" id="PTHR13513:SF9">
    <property type="entry name" value="E3 UBIQUITIN-PROTEIN LIGASE UBR7-RELATED"/>
    <property type="match status" value="1"/>
</dbReference>
<dbReference type="GO" id="GO:0061630">
    <property type="term" value="F:ubiquitin protein ligase activity"/>
    <property type="evidence" value="ECO:0007669"/>
    <property type="project" value="InterPro"/>
</dbReference>
<feature type="compositionally biased region" description="Low complexity" evidence="5">
    <location>
        <begin position="1"/>
        <end position="17"/>
    </location>
</feature>
<dbReference type="CDD" id="cd19677">
    <property type="entry name" value="UBR-box_UBR7"/>
    <property type="match status" value="1"/>
</dbReference>
<dbReference type="PANTHER" id="PTHR13513">
    <property type="entry name" value="E3 UBIQUITIN-PROTEIN LIGASE UBR7"/>
    <property type="match status" value="1"/>
</dbReference>
<gene>
    <name evidence="7" type="ORF">CROQUDRAFT_52917</name>
</gene>
<dbReference type="SUPFAM" id="SSF57903">
    <property type="entry name" value="FYVE/PHD zinc finger"/>
    <property type="match status" value="1"/>
</dbReference>
<dbReference type="PROSITE" id="PS51157">
    <property type="entry name" value="ZF_UBR"/>
    <property type="match status" value="1"/>
</dbReference>
<dbReference type="Gene3D" id="3.30.40.10">
    <property type="entry name" value="Zinc/RING finger domain, C3HC4 (zinc finger)"/>
    <property type="match status" value="1"/>
</dbReference>
<sequence>MISKSSSDDVSSETVTSNGKTEAQNLITLPELLDQQSSLESEVAEVLPFDCSHCTRSLGPLRQAVYSCLTCNPPKSASDGIPSASHVQAGVCSACSVSCHADHQLVELFVRRNFLCDCGTTRCNPGGCELRVEEEAQPARTPESKTGNSAGTAGLIGHANKYDHNFDGQFCICERGKTYDPETETEDMYQCLACEDWRHASCLGPYPDPESWDDLICAKCVQENATLRTMLNKHAGGVGTGMMICAGVDVKSIDSTVKWHGRPNSLASLVQSKDQYSASVDPEAVSTNISADSTSAIPSQTDPSPVMDSTKRHQPECDVRLPPEKRARLDDCLKDRVQTCMAPFKTSTDSLLAKVDPLLANVFMAPGWRQKWCRCLECLKTLSEISWLGTEEEDVWEPADDQDSAKSLLELGMEAFKNLPQEQKVEGLHAYNKLRDHMMEFLRPFSEKGLTVTEDAIKDFFALEKEKIKKKVW</sequence>
<evidence type="ECO:0000259" key="6">
    <source>
        <dbReference type="PROSITE" id="PS51157"/>
    </source>
</evidence>
<dbReference type="AlphaFoldDB" id="A0A9P6N7X1"/>
<feature type="compositionally biased region" description="Polar residues" evidence="5">
    <location>
        <begin position="285"/>
        <end position="303"/>
    </location>
</feature>
<dbReference type="InterPro" id="IPR001965">
    <property type="entry name" value="Znf_PHD"/>
</dbReference>
<evidence type="ECO:0000256" key="1">
    <source>
        <dbReference type="ARBA" id="ARBA00022723"/>
    </source>
</evidence>